<dbReference type="InterPro" id="IPR036691">
    <property type="entry name" value="Endo/exonu/phosph_ase_sf"/>
</dbReference>
<dbReference type="GeneID" id="31358014"/>
<dbReference type="Proteomes" id="UP000001396">
    <property type="component" value="Unassembled WGS sequence"/>
</dbReference>
<accession>D3B281</accession>
<dbReference type="AlphaFoldDB" id="D3B281"/>
<feature type="compositionally biased region" description="Low complexity" evidence="1">
    <location>
        <begin position="136"/>
        <end position="194"/>
    </location>
</feature>
<evidence type="ECO:0000313" key="3">
    <source>
        <dbReference type="Proteomes" id="UP000001396"/>
    </source>
</evidence>
<dbReference type="PANTHER" id="PTHR31635">
    <property type="entry name" value="REVERSE TRANSCRIPTASE DOMAIN-CONTAINING PROTEIN-RELATED"/>
    <property type="match status" value="1"/>
</dbReference>
<name>D3B281_HETP5</name>
<keyword evidence="3" id="KW-1185">Reference proteome</keyword>
<evidence type="ECO:0000256" key="1">
    <source>
        <dbReference type="SAM" id="MobiDB-lite"/>
    </source>
</evidence>
<dbReference type="InParanoid" id="D3B281"/>
<protein>
    <recommendedName>
        <fullName evidence="4">Endonuclease/exonuclease/phosphatase domain-containing protein</fullName>
    </recommendedName>
</protein>
<organism evidence="2 3">
    <name type="scientific">Heterostelium pallidum (strain ATCC 26659 / Pp 5 / PN500)</name>
    <name type="common">Cellular slime mold</name>
    <name type="synonym">Polysphondylium pallidum</name>
    <dbReference type="NCBI Taxonomy" id="670386"/>
    <lineage>
        <taxon>Eukaryota</taxon>
        <taxon>Amoebozoa</taxon>
        <taxon>Evosea</taxon>
        <taxon>Eumycetozoa</taxon>
        <taxon>Dictyostelia</taxon>
        <taxon>Acytosteliales</taxon>
        <taxon>Acytosteliaceae</taxon>
        <taxon>Heterostelium</taxon>
    </lineage>
</organism>
<comment type="caution">
    <text evidence="2">The sequence shown here is derived from an EMBL/GenBank/DDBJ whole genome shotgun (WGS) entry which is preliminary data.</text>
</comment>
<proteinExistence type="predicted"/>
<dbReference type="PANTHER" id="PTHR31635:SF196">
    <property type="entry name" value="REVERSE TRANSCRIPTASE DOMAIN-CONTAINING PROTEIN-RELATED"/>
    <property type="match status" value="1"/>
</dbReference>
<dbReference type="RefSeq" id="XP_020436570.1">
    <property type="nucleotide sequence ID" value="XM_020573475.1"/>
</dbReference>
<feature type="region of interest" description="Disordered" evidence="1">
    <location>
        <begin position="126"/>
        <end position="194"/>
    </location>
</feature>
<reference evidence="2 3" key="1">
    <citation type="journal article" date="2011" name="Genome Res.">
        <title>Phylogeny-wide analysis of social amoeba genomes highlights ancient origins for complex intercellular communication.</title>
        <authorList>
            <person name="Heidel A.J."/>
            <person name="Lawal H.M."/>
            <person name="Felder M."/>
            <person name="Schilde C."/>
            <person name="Helps N.R."/>
            <person name="Tunggal B."/>
            <person name="Rivero F."/>
            <person name="John U."/>
            <person name="Schleicher M."/>
            <person name="Eichinger L."/>
            <person name="Platzer M."/>
            <person name="Noegel A.A."/>
            <person name="Schaap P."/>
            <person name="Gloeckner G."/>
        </authorList>
    </citation>
    <scope>NUCLEOTIDE SEQUENCE [LARGE SCALE GENOMIC DNA]</scope>
    <source>
        <strain evidence="3">ATCC 26659 / Pp 5 / PN500</strain>
    </source>
</reference>
<dbReference type="Gene3D" id="3.60.10.10">
    <property type="entry name" value="Endonuclease/exonuclease/phosphatase"/>
    <property type="match status" value="1"/>
</dbReference>
<sequence length="692" mass="75601">MKGLTVSASVSRDSFSSFLFAFRSLYRSCKADTIKPLIYFPGYHVLSLRFVPAVDKCEPFTLDQFNEFLPGVPPIVYGFARVGNWCYIVALFKHNIDVNRLPFESPLPDRIHLRLYPARKRDAAKVPPLEPLTTSTAPVVAPAPGVVGTAAPPADPTGSHASDDSISSGVNDSSSSSLPADSPSPSSLLSATDSVASEPPVEVMIFYPDIVATDEDDLVMENCHSSDVPQSPYQPAKKKLVYADNKLHALEIQNSYPSVVMSVSHCLKICTWNVKGAALSTSAADLKSHLDRFADDYVVITELNISGSESLSSLYPNKIVLCSSGMGTGVAIIKLKGGDLDYKLETNTIDLMAGDFNCLSPFSPSFSKADDEELCHTIESLASVNSLVDTGLSADTPTFSCTNHPLPISLSPRRLDRIYVASTMLGGNPAVATYFHNKSDHCPVSVDINLSSKFQVGKRWMECPSAVLTNTLKIRSKNSLIVSIKRSDGVVTTSPDEIKDAFWDFYSKLYSKIDCSASAHSKLLKHWVVPDHIKSSFDDSPVSLDEVIHAISSTKPSKSPGPDGVTGLFYTTHKDIIAPVLLVNRLIAWFFTSAPDAKAKFTALMSLDRSCFHWNDGGLNLWDLSLRSAAYKIWVFNRFLLLSRSNSFGVTVDCSALTRKFKSDWNLNPSNYVPPLYTVVHQHATTVRSILS</sequence>
<dbReference type="EMBL" id="ADBJ01000009">
    <property type="protein sequence ID" value="EFA84456.1"/>
    <property type="molecule type" value="Genomic_DNA"/>
</dbReference>
<dbReference type="SUPFAM" id="SSF56219">
    <property type="entry name" value="DNase I-like"/>
    <property type="match status" value="1"/>
</dbReference>
<evidence type="ECO:0008006" key="4">
    <source>
        <dbReference type="Google" id="ProtNLM"/>
    </source>
</evidence>
<evidence type="ECO:0000313" key="2">
    <source>
        <dbReference type="EMBL" id="EFA84456.1"/>
    </source>
</evidence>
<gene>
    <name evidence="2" type="ORF">PPL_02489</name>
</gene>